<feature type="signal peptide" evidence="2">
    <location>
        <begin position="1"/>
        <end position="32"/>
    </location>
</feature>
<evidence type="ECO:0000256" key="1">
    <source>
        <dbReference type="SAM" id="MobiDB-lite"/>
    </source>
</evidence>
<comment type="caution">
    <text evidence="3">The sequence shown here is derived from an EMBL/GenBank/DDBJ whole genome shotgun (WGS) entry which is preliminary data.</text>
</comment>
<feature type="compositionally biased region" description="Low complexity" evidence="1">
    <location>
        <begin position="903"/>
        <end position="921"/>
    </location>
</feature>
<keyword evidence="2" id="KW-0732">Signal</keyword>
<dbReference type="AlphaFoldDB" id="A0AA36MRT9"/>
<evidence type="ECO:0000313" key="4">
    <source>
        <dbReference type="Proteomes" id="UP001178507"/>
    </source>
</evidence>
<evidence type="ECO:0000256" key="2">
    <source>
        <dbReference type="SAM" id="SignalP"/>
    </source>
</evidence>
<proteinExistence type="predicted"/>
<feature type="compositionally biased region" description="Polar residues" evidence="1">
    <location>
        <begin position="893"/>
        <end position="902"/>
    </location>
</feature>
<keyword evidence="4" id="KW-1185">Reference proteome</keyword>
<organism evidence="3 4">
    <name type="scientific">Effrenium voratum</name>
    <dbReference type="NCBI Taxonomy" id="2562239"/>
    <lineage>
        <taxon>Eukaryota</taxon>
        <taxon>Sar</taxon>
        <taxon>Alveolata</taxon>
        <taxon>Dinophyceae</taxon>
        <taxon>Suessiales</taxon>
        <taxon>Symbiodiniaceae</taxon>
        <taxon>Effrenium</taxon>
    </lineage>
</organism>
<gene>
    <name evidence="3" type="ORF">EVOR1521_LOCUS6499</name>
</gene>
<sequence>MWQRASEASWACRLESLLGLLLRVAQTPSGAALLVEQRVFVLLAYCPLLRHFVLNTDSPYMVPSNTFDSASLVSERQWVTWRRPAHSAWCRVLLLVATILASGATSEEAEVFLQVYNKRFCFVFQTSLQSGHMAVLEEASLMGRVLAFLCQRSAVARSLAAEAAAQAMVFVMNSCLTERSRPSEVFLPRSGEERLAAQVPEMAVSEIPAQAPSIFHQRVEYLGLELLRNLLLALLRISSLPQWLSLAQAATKVTEINPAQGWPTAYQSVFGLKDAGGTAALNAAESDPVRLWAVLMDVTMETGKKAAEYLETLNGQRQEMHRLTIANSAMEADAGDAWLPLSLALVGIGELGAPDGPASPGFASPQAAPGQTPLATAWSPTLPPVTEPRTSNRVRALRYKFAARRPNATLGSQLCTATPEGVTLRELKKLASSVLELSSMLLCRFCQVTQSSMLSAAPRASAGPGGAILHSLLSFLHDVLSLSESGAAPLEAETATFLSALRARAEQNLGTEAGSVRRRCRFRGHCLTATSLELAQDLRTEELSYLSLGTSKPIFQEAFVKDDSSTRRKRHQRVGKERGYLVRVEGDDQARVVSWFKAACKTLMADEVVSKVDVREATNAKKHRKQSRISLRANECRVETVARCHHGVCGPGFEVRVSSNDAHQRINLFTNHQVLPPARWHQLLSEALQRAYGRVFLAQADGENTGEAPEVLLQGHLDPQLQEEEAWLSALLGTEASEPRKRWGDYDLDDKEVEEEMDDGTAAEKEELPEEKPKPTLEKEEDVEQPAMKAEPEPLDTGPVAQAPLPRRRRSARRRKVRFGPGPERCEVSPKPAARAAASTRVSLPIVDIDDVTRVPWEELGCSRPPWPRPPDPEEADGKPGWSSWWDGRDWNQGWSQWPSSGSTSWWDANNSWSSSPNWTA</sequence>
<feature type="region of interest" description="Disordered" evidence="1">
    <location>
        <begin position="860"/>
        <end position="921"/>
    </location>
</feature>
<feature type="region of interest" description="Disordered" evidence="1">
    <location>
        <begin position="755"/>
        <end position="839"/>
    </location>
</feature>
<dbReference type="EMBL" id="CAUJNA010000491">
    <property type="protein sequence ID" value="CAJ1377788.1"/>
    <property type="molecule type" value="Genomic_DNA"/>
</dbReference>
<dbReference type="Proteomes" id="UP001178507">
    <property type="component" value="Unassembled WGS sequence"/>
</dbReference>
<accession>A0AA36MRT9</accession>
<reference evidence="3" key="1">
    <citation type="submission" date="2023-08" db="EMBL/GenBank/DDBJ databases">
        <authorList>
            <person name="Chen Y."/>
            <person name="Shah S."/>
            <person name="Dougan E. K."/>
            <person name="Thang M."/>
            <person name="Chan C."/>
        </authorList>
    </citation>
    <scope>NUCLEOTIDE SEQUENCE</scope>
</reference>
<feature type="compositionally biased region" description="Basic and acidic residues" evidence="1">
    <location>
        <begin position="762"/>
        <end position="778"/>
    </location>
</feature>
<protein>
    <submittedName>
        <fullName evidence="3">Uncharacterized protein</fullName>
    </submittedName>
</protein>
<name>A0AA36MRT9_9DINO</name>
<feature type="chain" id="PRO_5041291951" evidence="2">
    <location>
        <begin position="33"/>
        <end position="921"/>
    </location>
</feature>
<evidence type="ECO:0000313" key="3">
    <source>
        <dbReference type="EMBL" id="CAJ1377788.1"/>
    </source>
</evidence>
<feature type="compositionally biased region" description="Basic residues" evidence="1">
    <location>
        <begin position="806"/>
        <end position="818"/>
    </location>
</feature>